<dbReference type="EMBL" id="QKZR01000003">
    <property type="protein sequence ID" value="PZX39970.1"/>
    <property type="molecule type" value="Genomic_DNA"/>
</dbReference>
<name>A0ABX5PXR8_9FLAO</name>
<dbReference type="RefSeq" id="WP_015362966.1">
    <property type="nucleotide sequence ID" value="NZ_QKZR01000003.1"/>
</dbReference>
<organism evidence="1 2">
    <name type="scientific">Nonlabens dokdonensis</name>
    <dbReference type="NCBI Taxonomy" id="328515"/>
    <lineage>
        <taxon>Bacteria</taxon>
        <taxon>Pseudomonadati</taxon>
        <taxon>Bacteroidota</taxon>
        <taxon>Flavobacteriia</taxon>
        <taxon>Flavobacteriales</taxon>
        <taxon>Flavobacteriaceae</taxon>
        <taxon>Nonlabens</taxon>
    </lineage>
</organism>
<comment type="caution">
    <text evidence="1">The sequence shown here is derived from an EMBL/GenBank/DDBJ whole genome shotgun (WGS) entry which is preliminary data.</text>
</comment>
<evidence type="ECO:0000313" key="1">
    <source>
        <dbReference type="EMBL" id="PZX39970.1"/>
    </source>
</evidence>
<evidence type="ECO:0000313" key="2">
    <source>
        <dbReference type="Proteomes" id="UP000248584"/>
    </source>
</evidence>
<evidence type="ECO:0008006" key="3">
    <source>
        <dbReference type="Google" id="ProtNLM"/>
    </source>
</evidence>
<protein>
    <recommendedName>
        <fullName evidence="3">Lipoprotein</fullName>
    </recommendedName>
</protein>
<accession>A0ABX5PXR8</accession>
<proteinExistence type="predicted"/>
<dbReference type="PROSITE" id="PS51257">
    <property type="entry name" value="PROKAR_LIPOPROTEIN"/>
    <property type="match status" value="1"/>
</dbReference>
<dbReference type="Proteomes" id="UP000248584">
    <property type="component" value="Unassembled WGS sequence"/>
</dbReference>
<sequence length="171" mass="19650">MRKPFYIFFLVLLISSCTTKNEITKTNQNQTNCPDDGSCITTIIEDTQVIVKVDEYGYSYQSLEKKEGIRTLKFEYNRNQEIKLADDFYTEIIYIQIDKSIKSLSLKDESLKEAGVLYGRLCYCRGATGFYQINKGDLNLLKTDHGYDVSLVFKVNEVPQVITVVNASFNF</sequence>
<reference evidence="1 2" key="1">
    <citation type="submission" date="2018-06" db="EMBL/GenBank/DDBJ databases">
        <title>Genomic Encyclopedia of Archaeal and Bacterial Type Strains, Phase II (KMG-II): from individual species to whole genera.</title>
        <authorList>
            <person name="Goeker M."/>
        </authorList>
    </citation>
    <scope>NUCLEOTIDE SEQUENCE [LARGE SCALE GENOMIC DNA]</scope>
    <source>
        <strain evidence="1 2">DSM 17205</strain>
    </source>
</reference>
<gene>
    <name evidence="1" type="ORF">LX97_02330</name>
</gene>
<keyword evidence="2" id="KW-1185">Reference proteome</keyword>